<comment type="subunit">
    <text evidence="3">Homotrimer.</text>
</comment>
<reference evidence="7" key="1">
    <citation type="submission" date="2021-01" db="EMBL/GenBank/DDBJ databases">
        <title>Genome public.</title>
        <authorList>
            <person name="Liu C."/>
            <person name="Sun Q."/>
        </authorList>
    </citation>
    <scope>NUCLEOTIDE SEQUENCE [LARGE SCALE GENOMIC DNA]</scope>
    <source>
        <strain evidence="7">YIM B02505</strain>
    </source>
</reference>
<accession>A0ABS1ERX6</accession>
<keyword evidence="7" id="KW-1185">Reference proteome</keyword>
<dbReference type="NCBIfam" id="NF005119">
    <property type="entry name" value="PRK06552.1"/>
    <property type="match status" value="1"/>
</dbReference>
<name>A0ABS1ERX6_9CLOT</name>
<proteinExistence type="inferred from homology"/>
<dbReference type="InterPro" id="IPR013785">
    <property type="entry name" value="Aldolase_TIM"/>
</dbReference>
<keyword evidence="5" id="KW-0119">Carbohydrate metabolism</keyword>
<dbReference type="Pfam" id="PF01081">
    <property type="entry name" value="Aldolase"/>
    <property type="match status" value="1"/>
</dbReference>
<evidence type="ECO:0000256" key="1">
    <source>
        <dbReference type="ARBA" id="ARBA00004761"/>
    </source>
</evidence>
<evidence type="ECO:0000256" key="3">
    <source>
        <dbReference type="ARBA" id="ARBA00011233"/>
    </source>
</evidence>
<dbReference type="Gene3D" id="3.20.20.70">
    <property type="entry name" value="Aldolase class I"/>
    <property type="match status" value="1"/>
</dbReference>
<evidence type="ECO:0000313" key="7">
    <source>
        <dbReference type="Proteomes" id="UP000596739"/>
    </source>
</evidence>
<dbReference type="SUPFAM" id="SSF51569">
    <property type="entry name" value="Aldolase"/>
    <property type="match status" value="1"/>
</dbReference>
<organism evidence="6 7">
    <name type="scientific">Clostridium yunnanense</name>
    <dbReference type="NCBI Taxonomy" id="2800325"/>
    <lineage>
        <taxon>Bacteria</taxon>
        <taxon>Bacillati</taxon>
        <taxon>Bacillota</taxon>
        <taxon>Clostridia</taxon>
        <taxon>Eubacteriales</taxon>
        <taxon>Clostridiaceae</taxon>
        <taxon>Clostridium</taxon>
    </lineage>
</organism>
<comment type="pathway">
    <text evidence="1">Carbohydrate acid metabolism.</text>
</comment>
<evidence type="ECO:0000256" key="2">
    <source>
        <dbReference type="ARBA" id="ARBA00006906"/>
    </source>
</evidence>
<evidence type="ECO:0000256" key="5">
    <source>
        <dbReference type="ARBA" id="ARBA00023277"/>
    </source>
</evidence>
<comment type="similarity">
    <text evidence="2">Belongs to the KHG/KDPG aldolase family.</text>
</comment>
<comment type="caution">
    <text evidence="6">The sequence shown here is derived from an EMBL/GenBank/DDBJ whole genome shotgun (WGS) entry which is preliminary data.</text>
</comment>
<dbReference type="CDD" id="cd00452">
    <property type="entry name" value="KDPG_aldolase"/>
    <property type="match status" value="1"/>
</dbReference>
<protein>
    <submittedName>
        <fullName evidence="6">Bifunctional 4-hydroxy-2-oxoglutarate aldolase/2-dehydro-3-deoxy-phosphogluconate aldolase</fullName>
    </submittedName>
</protein>
<dbReference type="RefSeq" id="WP_200271039.1">
    <property type="nucleotide sequence ID" value="NZ_JAENHN010000045.1"/>
</dbReference>
<dbReference type="Proteomes" id="UP000596739">
    <property type="component" value="Unassembled WGS sequence"/>
</dbReference>
<dbReference type="NCBIfam" id="TIGR01182">
    <property type="entry name" value="eda"/>
    <property type="match status" value="1"/>
</dbReference>
<gene>
    <name evidence="6" type="ORF">JHL18_16065</name>
</gene>
<sequence>MIKIKVLKALESCGVVAVVRGNTKEVGVSISEACIKGNVKAIEVAYTNKFANDIIKELSDKYKNDDEVVIGAGTVLDPETARLAILSGAKYIVSPSFNEDTAILCNRYKVPYIPGVMTINEIVKAHEIGVDVVKVFPGNAFGPSYIGAIKGPLPYANIMVTGGVNLDNIDVWKKAGVDLVGIGGELNKLGEDGKFDEITELCSRYVDKFNEVRG</sequence>
<dbReference type="EMBL" id="JAENHN010000045">
    <property type="protein sequence ID" value="MBK1812139.1"/>
    <property type="molecule type" value="Genomic_DNA"/>
</dbReference>
<evidence type="ECO:0000256" key="4">
    <source>
        <dbReference type="ARBA" id="ARBA00023239"/>
    </source>
</evidence>
<evidence type="ECO:0000313" key="6">
    <source>
        <dbReference type="EMBL" id="MBK1812139.1"/>
    </source>
</evidence>
<dbReference type="InterPro" id="IPR000887">
    <property type="entry name" value="Aldlse_KDPG_KHG"/>
</dbReference>
<dbReference type="PANTHER" id="PTHR30246">
    <property type="entry name" value="2-KETO-3-DEOXY-6-PHOSPHOGLUCONATE ALDOLASE"/>
    <property type="match status" value="1"/>
</dbReference>
<keyword evidence="4" id="KW-0456">Lyase</keyword>
<dbReference type="PANTHER" id="PTHR30246:SF1">
    <property type="entry name" value="2-DEHYDRO-3-DEOXY-6-PHOSPHOGALACTONATE ALDOLASE-RELATED"/>
    <property type="match status" value="1"/>
</dbReference>